<dbReference type="EMBL" id="JANKHO010000686">
    <property type="protein sequence ID" value="KAJ3507180.1"/>
    <property type="molecule type" value="Genomic_DNA"/>
</dbReference>
<dbReference type="Pfam" id="PF00076">
    <property type="entry name" value="RRM_1"/>
    <property type="match status" value="1"/>
</dbReference>
<dbReference type="Proteomes" id="UP001148786">
    <property type="component" value="Unassembled WGS sequence"/>
</dbReference>
<dbReference type="PANTHER" id="PTHR23236">
    <property type="entry name" value="EUKARYOTIC TRANSLATION INITIATION FACTOR 4B/4H"/>
    <property type="match status" value="1"/>
</dbReference>
<feature type="compositionally biased region" description="Acidic residues" evidence="3">
    <location>
        <begin position="121"/>
        <end position="136"/>
    </location>
</feature>
<evidence type="ECO:0000313" key="6">
    <source>
        <dbReference type="Proteomes" id="UP001148786"/>
    </source>
</evidence>
<dbReference type="CDD" id="cd12400">
    <property type="entry name" value="RRM_Nop6"/>
    <property type="match status" value="1"/>
</dbReference>
<feature type="compositionally biased region" description="Basic and acidic residues" evidence="3">
    <location>
        <begin position="57"/>
        <end position="105"/>
    </location>
</feature>
<protein>
    <recommendedName>
        <fullName evidence="4">RRM domain-containing protein</fullName>
    </recommendedName>
</protein>
<keyword evidence="6" id="KW-1185">Reference proteome</keyword>
<feature type="compositionally biased region" description="Basic residues" evidence="3">
    <location>
        <begin position="329"/>
        <end position="341"/>
    </location>
</feature>
<feature type="compositionally biased region" description="Basic residues" evidence="3">
    <location>
        <begin position="140"/>
        <end position="152"/>
    </location>
</feature>
<feature type="compositionally biased region" description="Basic and acidic residues" evidence="3">
    <location>
        <begin position="153"/>
        <end position="164"/>
    </location>
</feature>
<dbReference type="SUPFAM" id="SSF54928">
    <property type="entry name" value="RNA-binding domain, RBD"/>
    <property type="match status" value="1"/>
</dbReference>
<accession>A0A9W8JWG2</accession>
<dbReference type="InterPro" id="IPR012677">
    <property type="entry name" value="Nucleotide-bd_a/b_plait_sf"/>
</dbReference>
<sequence>MSATQKLTKKQKKGLAFRERKSGGKRQPQGRKGDNELDEMEANAVPAMEDQDIAAGDGDKAEGTGAEHEKAGKAGWDAQRDEGKRKEGKVGRKGKGKAEAEDVRVSEPVLKKTGKRKREDGDEDEGEGEGGEDGEDGAGKKKSSKKPAKRKKGSEEDAGDAKKDTSKQRFLLFVGNLKYTTSREAIAKHFSACDPPPTIRLLTLKATPGATQNAKSKGCAFLEFTHRNALQQALKLHQSELDGRRINVELTAGGGGKSEVRLAKVRERNKALLGQRIERVEKEAEKDNSFPNLPQKPQRFSMTSGLEQKPSAKKTWTIGDVEDGETHRGGQKHRGKKKSKSKAWGTGVNAIPVG</sequence>
<evidence type="ECO:0000313" key="5">
    <source>
        <dbReference type="EMBL" id="KAJ3507180.1"/>
    </source>
</evidence>
<dbReference type="GO" id="GO:0005730">
    <property type="term" value="C:nucleolus"/>
    <property type="evidence" value="ECO:0007669"/>
    <property type="project" value="TreeGrafter"/>
</dbReference>
<evidence type="ECO:0000256" key="1">
    <source>
        <dbReference type="ARBA" id="ARBA00022884"/>
    </source>
</evidence>
<gene>
    <name evidence="5" type="ORF">NLJ89_g6451</name>
</gene>
<comment type="caution">
    <text evidence="5">The sequence shown here is derived from an EMBL/GenBank/DDBJ whole genome shotgun (WGS) entry which is preliminary data.</text>
</comment>
<dbReference type="GO" id="GO:0019843">
    <property type="term" value="F:rRNA binding"/>
    <property type="evidence" value="ECO:0007669"/>
    <property type="project" value="TreeGrafter"/>
</dbReference>
<dbReference type="AlphaFoldDB" id="A0A9W8JWG2"/>
<dbReference type="InterPro" id="IPR035979">
    <property type="entry name" value="RBD_domain_sf"/>
</dbReference>
<evidence type="ECO:0000256" key="3">
    <source>
        <dbReference type="SAM" id="MobiDB-lite"/>
    </source>
</evidence>
<dbReference type="PROSITE" id="PS50102">
    <property type="entry name" value="RRM"/>
    <property type="match status" value="1"/>
</dbReference>
<dbReference type="Gene3D" id="3.30.70.330">
    <property type="match status" value="1"/>
</dbReference>
<name>A0A9W8JWG2_9AGAR</name>
<dbReference type="GO" id="GO:0042274">
    <property type="term" value="P:ribosomal small subunit biogenesis"/>
    <property type="evidence" value="ECO:0007669"/>
    <property type="project" value="TreeGrafter"/>
</dbReference>
<reference evidence="5" key="1">
    <citation type="submission" date="2022-07" db="EMBL/GenBank/DDBJ databases">
        <title>Genome Sequence of Agrocybe chaxingu.</title>
        <authorList>
            <person name="Buettner E."/>
        </authorList>
    </citation>
    <scope>NUCLEOTIDE SEQUENCE</scope>
    <source>
        <strain evidence="5">MP-N11</strain>
    </source>
</reference>
<dbReference type="InterPro" id="IPR000504">
    <property type="entry name" value="RRM_dom"/>
</dbReference>
<feature type="region of interest" description="Disordered" evidence="3">
    <location>
        <begin position="282"/>
        <end position="354"/>
    </location>
</feature>
<feature type="region of interest" description="Disordered" evidence="3">
    <location>
        <begin position="1"/>
        <end position="164"/>
    </location>
</feature>
<organism evidence="5 6">
    <name type="scientific">Agrocybe chaxingu</name>
    <dbReference type="NCBI Taxonomy" id="84603"/>
    <lineage>
        <taxon>Eukaryota</taxon>
        <taxon>Fungi</taxon>
        <taxon>Dikarya</taxon>
        <taxon>Basidiomycota</taxon>
        <taxon>Agaricomycotina</taxon>
        <taxon>Agaricomycetes</taxon>
        <taxon>Agaricomycetidae</taxon>
        <taxon>Agaricales</taxon>
        <taxon>Agaricineae</taxon>
        <taxon>Strophariaceae</taxon>
        <taxon>Agrocybe</taxon>
    </lineage>
</organism>
<evidence type="ECO:0000259" key="4">
    <source>
        <dbReference type="PROSITE" id="PS50102"/>
    </source>
</evidence>
<dbReference type="SMART" id="SM00360">
    <property type="entry name" value="RRM"/>
    <property type="match status" value="1"/>
</dbReference>
<dbReference type="PANTHER" id="PTHR23236:SF51">
    <property type="entry name" value="NUCLEOLAR PROTEIN 6"/>
    <property type="match status" value="1"/>
</dbReference>
<dbReference type="OrthoDB" id="167718at2759"/>
<feature type="domain" description="RRM" evidence="4">
    <location>
        <begin position="170"/>
        <end position="253"/>
    </location>
</feature>
<dbReference type="InterPro" id="IPR034228">
    <property type="entry name" value="Nop6_RRM"/>
</dbReference>
<keyword evidence="1 2" id="KW-0694">RNA-binding</keyword>
<proteinExistence type="predicted"/>
<evidence type="ECO:0000256" key="2">
    <source>
        <dbReference type="PROSITE-ProRule" id="PRU00176"/>
    </source>
</evidence>